<evidence type="ECO:0000256" key="1">
    <source>
        <dbReference type="SAM" id="MobiDB-lite"/>
    </source>
</evidence>
<reference evidence="2" key="1">
    <citation type="submission" date="2021-02" db="EMBL/GenBank/DDBJ databases">
        <authorList>
            <person name="Dougan E. K."/>
            <person name="Rhodes N."/>
            <person name="Thang M."/>
            <person name="Chan C."/>
        </authorList>
    </citation>
    <scope>NUCLEOTIDE SEQUENCE</scope>
</reference>
<sequence length="254" mass="27797">MTRLVDSHQAMTAAALVPAEVCDGGNAPGDFKPATPGQTRSHSKSKQILHLFSGPSGRRDGLLCYAKAAGADGEDWDIENGREYDLLDDIIYNTLLDRIKAGELDAGMLGPPCGTFSNARREDDFGPRPLRLPGPQGIYGRNDLTVDESKSVRRARFWHCECTVDADGCILSPNYGGSNQYSNNQECEFDVMAAYAMEVEDFQVEDGDCDYLKVNGKKYSGTSSPHGEVPANKIAWYSDFSVTHFGWKICPKPA</sequence>
<gene>
    <name evidence="2" type="ORF">SPIL2461_LOCUS14685</name>
</gene>
<dbReference type="OrthoDB" id="419507at2759"/>
<dbReference type="SUPFAM" id="SSF49854">
    <property type="entry name" value="Spermadhesin, CUB domain"/>
    <property type="match status" value="1"/>
</dbReference>
<keyword evidence="3" id="KW-1185">Reference proteome</keyword>
<comment type="caution">
    <text evidence="2">The sequence shown here is derived from an EMBL/GenBank/DDBJ whole genome shotgun (WGS) entry which is preliminary data.</text>
</comment>
<dbReference type="Proteomes" id="UP000649617">
    <property type="component" value="Unassembled WGS sequence"/>
</dbReference>
<dbReference type="InterPro" id="IPR035914">
    <property type="entry name" value="Sperma_CUB_dom_sf"/>
</dbReference>
<proteinExistence type="predicted"/>
<protein>
    <submittedName>
        <fullName evidence="2">Uncharacterized protein</fullName>
    </submittedName>
</protein>
<evidence type="ECO:0000313" key="3">
    <source>
        <dbReference type="Proteomes" id="UP000649617"/>
    </source>
</evidence>
<organism evidence="2 3">
    <name type="scientific">Symbiodinium pilosum</name>
    <name type="common">Dinoflagellate</name>
    <dbReference type="NCBI Taxonomy" id="2952"/>
    <lineage>
        <taxon>Eukaryota</taxon>
        <taxon>Sar</taxon>
        <taxon>Alveolata</taxon>
        <taxon>Dinophyceae</taxon>
        <taxon>Suessiales</taxon>
        <taxon>Symbiodiniaceae</taxon>
        <taxon>Symbiodinium</taxon>
    </lineage>
</organism>
<dbReference type="AlphaFoldDB" id="A0A812U173"/>
<dbReference type="Gene3D" id="2.60.120.290">
    <property type="entry name" value="Spermadhesin, CUB domain"/>
    <property type="match status" value="1"/>
</dbReference>
<evidence type="ECO:0000313" key="2">
    <source>
        <dbReference type="EMBL" id="CAE7552610.1"/>
    </source>
</evidence>
<feature type="region of interest" description="Disordered" evidence="1">
    <location>
        <begin position="118"/>
        <end position="139"/>
    </location>
</feature>
<accession>A0A812U173</accession>
<name>A0A812U173_SYMPI</name>
<dbReference type="EMBL" id="CAJNIZ010034424">
    <property type="protein sequence ID" value="CAE7552610.1"/>
    <property type="molecule type" value="Genomic_DNA"/>
</dbReference>